<name>A0A0C9WQA9_9AGAR</name>
<dbReference type="HOGENOM" id="CLU_2740452_0_0_1"/>
<reference evidence="3" key="2">
    <citation type="submission" date="2015-01" db="EMBL/GenBank/DDBJ databases">
        <title>Evolutionary Origins and Diversification of the Mycorrhizal Mutualists.</title>
        <authorList>
            <consortium name="DOE Joint Genome Institute"/>
            <consortium name="Mycorrhizal Genomics Consortium"/>
            <person name="Kohler A."/>
            <person name="Kuo A."/>
            <person name="Nagy L.G."/>
            <person name="Floudas D."/>
            <person name="Copeland A."/>
            <person name="Barry K.W."/>
            <person name="Cichocki N."/>
            <person name="Veneault-Fourrey C."/>
            <person name="LaButti K."/>
            <person name="Lindquist E.A."/>
            <person name="Lipzen A."/>
            <person name="Lundell T."/>
            <person name="Morin E."/>
            <person name="Murat C."/>
            <person name="Riley R."/>
            <person name="Ohm R."/>
            <person name="Sun H."/>
            <person name="Tunlid A."/>
            <person name="Henrissat B."/>
            <person name="Grigoriev I.V."/>
            <person name="Hibbett D.S."/>
            <person name="Martin F."/>
        </authorList>
    </citation>
    <scope>NUCLEOTIDE SEQUENCE [LARGE SCALE GENOMIC DNA]</scope>
    <source>
        <strain evidence="3">LaAM-08-1</strain>
    </source>
</reference>
<evidence type="ECO:0000313" key="2">
    <source>
        <dbReference type="EMBL" id="KIJ89873.1"/>
    </source>
</evidence>
<feature type="compositionally biased region" description="Low complexity" evidence="1">
    <location>
        <begin position="15"/>
        <end position="25"/>
    </location>
</feature>
<dbReference type="Proteomes" id="UP000054477">
    <property type="component" value="Unassembled WGS sequence"/>
</dbReference>
<feature type="region of interest" description="Disordered" evidence="1">
    <location>
        <begin position="1"/>
        <end position="25"/>
    </location>
</feature>
<dbReference type="EMBL" id="KN839390">
    <property type="protein sequence ID" value="KIJ89873.1"/>
    <property type="molecule type" value="Genomic_DNA"/>
</dbReference>
<dbReference type="AlphaFoldDB" id="A0A0C9WQA9"/>
<proteinExistence type="predicted"/>
<evidence type="ECO:0000256" key="1">
    <source>
        <dbReference type="SAM" id="MobiDB-lite"/>
    </source>
</evidence>
<protein>
    <submittedName>
        <fullName evidence="2">Uncharacterized protein</fullName>
    </submittedName>
</protein>
<evidence type="ECO:0000313" key="3">
    <source>
        <dbReference type="Proteomes" id="UP000054477"/>
    </source>
</evidence>
<gene>
    <name evidence="2" type="ORF">K443DRAFT_15733</name>
</gene>
<keyword evidence="3" id="KW-1185">Reference proteome</keyword>
<organism evidence="2 3">
    <name type="scientific">Laccaria amethystina LaAM-08-1</name>
    <dbReference type="NCBI Taxonomy" id="1095629"/>
    <lineage>
        <taxon>Eukaryota</taxon>
        <taxon>Fungi</taxon>
        <taxon>Dikarya</taxon>
        <taxon>Basidiomycota</taxon>
        <taxon>Agaricomycotina</taxon>
        <taxon>Agaricomycetes</taxon>
        <taxon>Agaricomycetidae</taxon>
        <taxon>Agaricales</taxon>
        <taxon>Agaricineae</taxon>
        <taxon>Hydnangiaceae</taxon>
        <taxon>Laccaria</taxon>
    </lineage>
</organism>
<accession>A0A0C9WQA9</accession>
<reference evidence="2 3" key="1">
    <citation type="submission" date="2014-04" db="EMBL/GenBank/DDBJ databases">
        <authorList>
            <consortium name="DOE Joint Genome Institute"/>
            <person name="Kuo A."/>
            <person name="Kohler A."/>
            <person name="Nagy L.G."/>
            <person name="Floudas D."/>
            <person name="Copeland A."/>
            <person name="Barry K.W."/>
            <person name="Cichocki N."/>
            <person name="Veneault-Fourrey C."/>
            <person name="LaButti K."/>
            <person name="Lindquist E.A."/>
            <person name="Lipzen A."/>
            <person name="Lundell T."/>
            <person name="Morin E."/>
            <person name="Murat C."/>
            <person name="Sun H."/>
            <person name="Tunlid A."/>
            <person name="Henrissat B."/>
            <person name="Grigoriev I.V."/>
            <person name="Hibbett D.S."/>
            <person name="Martin F."/>
            <person name="Nordberg H.P."/>
            <person name="Cantor M.N."/>
            <person name="Hua S.X."/>
        </authorList>
    </citation>
    <scope>NUCLEOTIDE SEQUENCE [LARGE SCALE GENOMIC DNA]</scope>
    <source>
        <strain evidence="2 3">LaAM-08-1</strain>
    </source>
</reference>
<sequence length="71" mass="7757">MSKSSIGLPPPPSTTTPTVTSSPPSFHRHCHIVITINAWLCLATSIAHNQHTSTQQMTWQRLVVHATSPTE</sequence>